<dbReference type="SUPFAM" id="SSF54211">
    <property type="entry name" value="Ribosomal protein S5 domain 2-like"/>
    <property type="match status" value="1"/>
</dbReference>
<keyword evidence="2" id="KW-1185">Reference proteome</keyword>
<dbReference type="OrthoDB" id="10264038at2759"/>
<gene>
    <name evidence="1" type="ORF">NEQG_00231</name>
</gene>
<dbReference type="SUPFAM" id="SSF55666">
    <property type="entry name" value="Ribonuclease PH domain 2-like"/>
    <property type="match status" value="1"/>
</dbReference>
<organism evidence="1 2">
    <name type="scientific">Nematocida parisii (strain ERTm3)</name>
    <name type="common">Nematode killer fungus</name>
    <dbReference type="NCBI Taxonomy" id="935791"/>
    <lineage>
        <taxon>Eukaryota</taxon>
        <taxon>Fungi</taxon>
        <taxon>Fungi incertae sedis</taxon>
        <taxon>Microsporidia</taxon>
        <taxon>Nematocida</taxon>
    </lineage>
</organism>
<evidence type="ECO:0000313" key="2">
    <source>
        <dbReference type="Proteomes" id="UP000002872"/>
    </source>
</evidence>
<sequence>MTNNNTEYSTHTALNNVNTEYSTYTTLNNILTNNVSNVLYDNKSNSINYTVNRTEFNCIPTISHRIDGRSTNEERVINITMGNESLLIRKYLETKYSKLYSTSIIIYKTIDIKKSSPDKSRLNTLCVNCNDKNIQTEIDKIFNNSKIFPDKLSLLNTQCVISIKLDIIIILDKGGLLEIITEGIFRALADINIQLKYKTELITKSVINYVQFYPVTVSCAVLKGEAIYDPSEEELLEASDRMVITYNKNIEYTDVIYWMFSGSIPYNNLKRMIYDTLCVK</sequence>
<accession>I3EJR4</accession>
<evidence type="ECO:0000313" key="1">
    <source>
        <dbReference type="EMBL" id="EIJ89461.1"/>
    </source>
</evidence>
<dbReference type="Gene3D" id="3.30.230.70">
    <property type="entry name" value="GHMP Kinase, N-terminal domain"/>
    <property type="match status" value="1"/>
</dbReference>
<dbReference type="AlphaFoldDB" id="I3EJR4"/>
<dbReference type="VEuPathDB" id="MicrosporidiaDB:NEQG_00231"/>
<dbReference type="InterPro" id="IPR020568">
    <property type="entry name" value="Ribosomal_Su5_D2-typ_SF"/>
</dbReference>
<dbReference type="HOGENOM" id="CLU_994307_0_0_1"/>
<dbReference type="EMBL" id="GL870876">
    <property type="protein sequence ID" value="EIJ89461.1"/>
    <property type="molecule type" value="Genomic_DNA"/>
</dbReference>
<name>I3EJR4_NEMP3</name>
<reference evidence="1" key="1">
    <citation type="submission" date="2011-01" db="EMBL/GenBank/DDBJ databases">
        <title>The Genome Sequence of Nematocida parisii strain ERTm3.</title>
        <authorList>
            <consortium name="The Broad Institute Genome Sequencing Platform"/>
            <consortium name="The Broad Institute Genome Sequencing Center for Infectious Disease"/>
            <person name="Cuomo C."/>
            <person name="Troemel E."/>
            <person name="Young S.K."/>
            <person name="Zeng Q."/>
            <person name="Gargeya S."/>
            <person name="Fitzgerald M."/>
            <person name="Haas B."/>
            <person name="Abouelleil A."/>
            <person name="Alvarado L."/>
            <person name="Arachchi H.M."/>
            <person name="Berlin A."/>
            <person name="Chapman S.B."/>
            <person name="Gearin G."/>
            <person name="Goldberg J."/>
            <person name="Griggs A."/>
            <person name="Gujja S."/>
            <person name="Hansen M."/>
            <person name="Heiman D."/>
            <person name="Howarth C."/>
            <person name="Larimer J."/>
            <person name="Lui A."/>
            <person name="MacDonald P.J.P."/>
            <person name="McCowen C."/>
            <person name="Montmayeur A."/>
            <person name="Murphy C."/>
            <person name="Neiman D."/>
            <person name="Pearson M."/>
            <person name="Priest M."/>
            <person name="Roberts A."/>
            <person name="Saif S."/>
            <person name="Shea T."/>
            <person name="Sisk P."/>
            <person name="Stolte C."/>
            <person name="Sykes S."/>
            <person name="Wortman J."/>
            <person name="Nusbaum C."/>
            <person name="Birren B."/>
        </authorList>
    </citation>
    <scope>NUCLEOTIDE SEQUENCE</scope>
    <source>
        <strain evidence="1">ERTm3</strain>
    </source>
</reference>
<dbReference type="Proteomes" id="UP000002872">
    <property type="component" value="Unassembled WGS sequence"/>
</dbReference>
<dbReference type="GO" id="GO:0000176">
    <property type="term" value="C:nuclear exosome (RNase complex)"/>
    <property type="evidence" value="ECO:0007669"/>
    <property type="project" value="UniProtKB-ARBA"/>
</dbReference>
<dbReference type="InParanoid" id="I3EJR4"/>
<dbReference type="InterPro" id="IPR036345">
    <property type="entry name" value="ExoRNase_PH_dom2_sf"/>
</dbReference>
<proteinExistence type="predicted"/>
<dbReference type="OMA" id="TEYSTHT"/>
<protein>
    <submittedName>
        <fullName evidence="1">Uncharacterized protein</fullName>
    </submittedName>
</protein>
<dbReference type="InterPro" id="IPR027408">
    <property type="entry name" value="PNPase/RNase_PH_dom_sf"/>
</dbReference>